<dbReference type="InterPro" id="IPR036388">
    <property type="entry name" value="WH-like_DNA-bd_sf"/>
</dbReference>
<dbReference type="InterPro" id="IPR000847">
    <property type="entry name" value="LysR_HTH_N"/>
</dbReference>
<proteinExistence type="inferred from homology"/>
<accession>A0A917AAW9</accession>
<protein>
    <submittedName>
        <fullName evidence="6">LysR family transcriptional regulator</fullName>
    </submittedName>
</protein>
<gene>
    <name evidence="6" type="ORF">GCM10011517_03510</name>
</gene>
<dbReference type="InterPro" id="IPR058163">
    <property type="entry name" value="LysR-type_TF_proteobact-type"/>
</dbReference>
<dbReference type="GO" id="GO:0006351">
    <property type="term" value="P:DNA-templated transcription"/>
    <property type="evidence" value="ECO:0007669"/>
    <property type="project" value="TreeGrafter"/>
</dbReference>
<evidence type="ECO:0000256" key="2">
    <source>
        <dbReference type="ARBA" id="ARBA00023015"/>
    </source>
</evidence>
<reference evidence="6" key="1">
    <citation type="journal article" date="2014" name="Int. J. Syst. Evol. Microbiol.">
        <title>Complete genome sequence of Corynebacterium casei LMG S-19264T (=DSM 44701T), isolated from a smear-ripened cheese.</title>
        <authorList>
            <consortium name="US DOE Joint Genome Institute (JGI-PGF)"/>
            <person name="Walter F."/>
            <person name="Albersmeier A."/>
            <person name="Kalinowski J."/>
            <person name="Ruckert C."/>
        </authorList>
    </citation>
    <scope>NUCLEOTIDE SEQUENCE</scope>
    <source>
        <strain evidence="6">CGMCC 1.16012</strain>
    </source>
</reference>
<dbReference type="PROSITE" id="PS50931">
    <property type="entry name" value="HTH_LYSR"/>
    <property type="match status" value="1"/>
</dbReference>
<dbReference type="EMBL" id="BMKN01000001">
    <property type="protein sequence ID" value="GGE39064.1"/>
    <property type="molecule type" value="Genomic_DNA"/>
</dbReference>
<evidence type="ECO:0000256" key="1">
    <source>
        <dbReference type="ARBA" id="ARBA00009437"/>
    </source>
</evidence>
<dbReference type="Pfam" id="PF00126">
    <property type="entry name" value="HTH_1"/>
    <property type="match status" value="1"/>
</dbReference>
<reference evidence="6" key="2">
    <citation type="submission" date="2020-09" db="EMBL/GenBank/DDBJ databases">
        <authorList>
            <person name="Sun Q."/>
            <person name="Zhou Y."/>
        </authorList>
    </citation>
    <scope>NUCLEOTIDE SEQUENCE</scope>
    <source>
        <strain evidence="6">CGMCC 1.16012</strain>
    </source>
</reference>
<evidence type="ECO:0000256" key="3">
    <source>
        <dbReference type="ARBA" id="ARBA00023125"/>
    </source>
</evidence>
<comment type="similarity">
    <text evidence="1">Belongs to the LysR transcriptional regulatory family.</text>
</comment>
<dbReference type="InterPro" id="IPR036390">
    <property type="entry name" value="WH_DNA-bd_sf"/>
</dbReference>
<evidence type="ECO:0000313" key="7">
    <source>
        <dbReference type="Proteomes" id="UP000606730"/>
    </source>
</evidence>
<dbReference type="SUPFAM" id="SSF46785">
    <property type="entry name" value="Winged helix' DNA-binding domain"/>
    <property type="match status" value="1"/>
</dbReference>
<evidence type="ECO:0000313" key="6">
    <source>
        <dbReference type="EMBL" id="GGE39064.1"/>
    </source>
</evidence>
<dbReference type="AlphaFoldDB" id="A0A917AAW9"/>
<evidence type="ECO:0000259" key="5">
    <source>
        <dbReference type="PROSITE" id="PS50931"/>
    </source>
</evidence>
<dbReference type="Gene3D" id="1.10.10.10">
    <property type="entry name" value="Winged helix-like DNA-binding domain superfamily/Winged helix DNA-binding domain"/>
    <property type="match status" value="1"/>
</dbReference>
<dbReference type="Pfam" id="PF03466">
    <property type="entry name" value="LysR_substrate"/>
    <property type="match status" value="1"/>
</dbReference>
<comment type="caution">
    <text evidence="6">The sequence shown here is derived from an EMBL/GenBank/DDBJ whole genome shotgun (WGS) entry which is preliminary data.</text>
</comment>
<name>A0A917AAW9_9RHOB</name>
<sequence length="298" mass="33016">MNWQSIRFDWNQVRAFLVTAEEGTLSAAARALGLTQPTLGRQVTALEEELGVALFERDGRSLILTPAGLELLEHVRVMGEAAQQVSLSATGQSQSIAGPVRVSAGDAMSAYVLPKIIDDLHRKAPAVRIELIASNQISDLRRREADIAIRHVRPTDPALYARLIRESDAHLYASPDYVRRGPMPKSLTDPGQARFIGMDPLARMIDFFRQNGLMVEDRNFAFLTDSSVAAWEMARQGLGICVMGEEIASVTPGMVRVLPDFLPIRVQMWLTTHRELHTSRRIRLVFDHLAEALGGKIG</sequence>
<keyword evidence="2" id="KW-0805">Transcription regulation</keyword>
<feature type="domain" description="HTH lysR-type" evidence="5">
    <location>
        <begin position="8"/>
        <end position="65"/>
    </location>
</feature>
<dbReference type="OrthoDB" id="9798121at2"/>
<keyword evidence="4" id="KW-0804">Transcription</keyword>
<dbReference type="FunFam" id="1.10.10.10:FF:000001">
    <property type="entry name" value="LysR family transcriptional regulator"/>
    <property type="match status" value="1"/>
</dbReference>
<dbReference type="GO" id="GO:0003700">
    <property type="term" value="F:DNA-binding transcription factor activity"/>
    <property type="evidence" value="ECO:0007669"/>
    <property type="project" value="InterPro"/>
</dbReference>
<dbReference type="PANTHER" id="PTHR30537:SF3">
    <property type="entry name" value="TRANSCRIPTIONAL REGULATORY PROTEIN"/>
    <property type="match status" value="1"/>
</dbReference>
<dbReference type="GO" id="GO:0043565">
    <property type="term" value="F:sequence-specific DNA binding"/>
    <property type="evidence" value="ECO:0007669"/>
    <property type="project" value="TreeGrafter"/>
</dbReference>
<dbReference type="SUPFAM" id="SSF53850">
    <property type="entry name" value="Periplasmic binding protein-like II"/>
    <property type="match status" value="1"/>
</dbReference>
<keyword evidence="7" id="KW-1185">Reference proteome</keyword>
<dbReference type="PANTHER" id="PTHR30537">
    <property type="entry name" value="HTH-TYPE TRANSCRIPTIONAL REGULATOR"/>
    <property type="match status" value="1"/>
</dbReference>
<dbReference type="Proteomes" id="UP000606730">
    <property type="component" value="Unassembled WGS sequence"/>
</dbReference>
<keyword evidence="3" id="KW-0238">DNA-binding</keyword>
<dbReference type="Gene3D" id="3.40.190.290">
    <property type="match status" value="1"/>
</dbReference>
<evidence type="ECO:0000256" key="4">
    <source>
        <dbReference type="ARBA" id="ARBA00023163"/>
    </source>
</evidence>
<dbReference type="RefSeq" id="WP_095596718.1">
    <property type="nucleotide sequence ID" value="NZ_BMKN01000001.1"/>
</dbReference>
<dbReference type="InterPro" id="IPR005119">
    <property type="entry name" value="LysR_subst-bd"/>
</dbReference>
<dbReference type="PRINTS" id="PR00039">
    <property type="entry name" value="HTHLYSR"/>
</dbReference>
<organism evidence="6 7">
    <name type="scientific">Actibacterium pelagium</name>
    <dbReference type="NCBI Taxonomy" id="2029103"/>
    <lineage>
        <taxon>Bacteria</taxon>
        <taxon>Pseudomonadati</taxon>
        <taxon>Pseudomonadota</taxon>
        <taxon>Alphaproteobacteria</taxon>
        <taxon>Rhodobacterales</taxon>
        <taxon>Roseobacteraceae</taxon>
        <taxon>Actibacterium</taxon>
    </lineage>
</organism>